<dbReference type="Pfam" id="PF00528">
    <property type="entry name" value="BPD_transp_1"/>
    <property type="match status" value="1"/>
</dbReference>
<gene>
    <name evidence="9" type="ORF">SAMN05421757_101550</name>
</gene>
<dbReference type="GO" id="GO:0005886">
    <property type="term" value="C:plasma membrane"/>
    <property type="evidence" value="ECO:0007669"/>
    <property type="project" value="UniProtKB-SubCell"/>
</dbReference>
<dbReference type="OrthoDB" id="9807402at2"/>
<dbReference type="PROSITE" id="PS50928">
    <property type="entry name" value="ABC_TM1"/>
    <property type="match status" value="1"/>
</dbReference>
<sequence length="306" mass="32625">MLGFLFRRSLLALFVVFAISVITFVLSHVAVDPATGIAGDSATDADLAAIRVQYGFDQPLMTQYAGYLADLARGDLGRSYLSGEPVGQIIAERVPATALLACLSLLFALGIAIPLGVLAALHANSWLDRMALTLAVVGQAVPNFWAGLLLILLFGIKLGWLPISGSDSLAHFILPAITLGSFAMPALMRLVRAGMIEVLEADYIRTARAMGLGEGQILFKYALRNAVLPVISLTAVQFGFMLGGSIVVESIFAVQGVGYLAWQSMSRSDMPVIQAIVLLISMIYILLTLFADLANAALDPRIRSKA</sequence>
<accession>A0A239CYJ0</accession>
<evidence type="ECO:0000313" key="9">
    <source>
        <dbReference type="EMBL" id="SNS25170.1"/>
    </source>
</evidence>
<name>A0A239CYJ0_9RHOB</name>
<feature type="transmembrane region" description="Helical" evidence="7">
    <location>
        <begin position="168"/>
        <end position="187"/>
    </location>
</feature>
<dbReference type="RefSeq" id="WP_089231045.1">
    <property type="nucleotide sequence ID" value="NZ_FZOY01000001.1"/>
</dbReference>
<dbReference type="GO" id="GO:0055085">
    <property type="term" value="P:transmembrane transport"/>
    <property type="evidence" value="ECO:0007669"/>
    <property type="project" value="InterPro"/>
</dbReference>
<comment type="subcellular location">
    <subcellularLocation>
        <location evidence="1 7">Cell membrane</location>
        <topology evidence="1 7">Multi-pass membrane protein</topology>
    </subcellularLocation>
</comment>
<organism evidence="9 10">
    <name type="scientific">Tropicimonas sediminicola</name>
    <dbReference type="NCBI Taxonomy" id="1031541"/>
    <lineage>
        <taxon>Bacteria</taxon>
        <taxon>Pseudomonadati</taxon>
        <taxon>Pseudomonadota</taxon>
        <taxon>Alphaproteobacteria</taxon>
        <taxon>Rhodobacterales</taxon>
        <taxon>Roseobacteraceae</taxon>
        <taxon>Tropicimonas</taxon>
    </lineage>
</organism>
<proteinExistence type="inferred from homology"/>
<dbReference type="EMBL" id="FZOY01000001">
    <property type="protein sequence ID" value="SNS25170.1"/>
    <property type="molecule type" value="Genomic_DNA"/>
</dbReference>
<dbReference type="InterPro" id="IPR045621">
    <property type="entry name" value="BPD_transp_1_N"/>
</dbReference>
<dbReference type="Pfam" id="PF19300">
    <property type="entry name" value="BPD_transp_1_N"/>
    <property type="match status" value="1"/>
</dbReference>
<dbReference type="InterPro" id="IPR000515">
    <property type="entry name" value="MetI-like"/>
</dbReference>
<dbReference type="CDD" id="cd06261">
    <property type="entry name" value="TM_PBP2"/>
    <property type="match status" value="1"/>
</dbReference>
<feature type="domain" description="ABC transmembrane type-1" evidence="8">
    <location>
        <begin position="94"/>
        <end position="291"/>
    </location>
</feature>
<keyword evidence="10" id="KW-1185">Reference proteome</keyword>
<dbReference type="PANTHER" id="PTHR43163:SF6">
    <property type="entry name" value="DIPEPTIDE TRANSPORT SYSTEM PERMEASE PROTEIN DPPB-RELATED"/>
    <property type="match status" value="1"/>
</dbReference>
<evidence type="ECO:0000313" key="10">
    <source>
        <dbReference type="Proteomes" id="UP000198426"/>
    </source>
</evidence>
<dbReference type="Proteomes" id="UP000198426">
    <property type="component" value="Unassembled WGS sequence"/>
</dbReference>
<evidence type="ECO:0000256" key="3">
    <source>
        <dbReference type="ARBA" id="ARBA00022475"/>
    </source>
</evidence>
<evidence type="ECO:0000259" key="8">
    <source>
        <dbReference type="PROSITE" id="PS50928"/>
    </source>
</evidence>
<dbReference type="PANTHER" id="PTHR43163">
    <property type="entry name" value="DIPEPTIDE TRANSPORT SYSTEM PERMEASE PROTEIN DPPB-RELATED"/>
    <property type="match status" value="1"/>
</dbReference>
<keyword evidence="3" id="KW-1003">Cell membrane</keyword>
<dbReference type="AlphaFoldDB" id="A0A239CYJ0"/>
<keyword evidence="6 7" id="KW-0472">Membrane</keyword>
<dbReference type="InterPro" id="IPR035906">
    <property type="entry name" value="MetI-like_sf"/>
</dbReference>
<evidence type="ECO:0000256" key="6">
    <source>
        <dbReference type="ARBA" id="ARBA00023136"/>
    </source>
</evidence>
<evidence type="ECO:0000256" key="4">
    <source>
        <dbReference type="ARBA" id="ARBA00022692"/>
    </source>
</evidence>
<dbReference type="SUPFAM" id="SSF161098">
    <property type="entry name" value="MetI-like"/>
    <property type="match status" value="1"/>
</dbReference>
<evidence type="ECO:0000256" key="5">
    <source>
        <dbReference type="ARBA" id="ARBA00022989"/>
    </source>
</evidence>
<keyword evidence="5 7" id="KW-1133">Transmembrane helix</keyword>
<feature type="transmembrane region" description="Helical" evidence="7">
    <location>
        <begin position="133"/>
        <end position="156"/>
    </location>
</feature>
<feature type="transmembrane region" description="Helical" evidence="7">
    <location>
        <begin position="272"/>
        <end position="298"/>
    </location>
</feature>
<feature type="transmembrane region" description="Helical" evidence="7">
    <location>
        <begin position="98"/>
        <end position="121"/>
    </location>
</feature>
<reference evidence="9 10" key="1">
    <citation type="submission" date="2017-06" db="EMBL/GenBank/DDBJ databases">
        <authorList>
            <person name="Kim H.J."/>
            <person name="Triplett B.A."/>
        </authorList>
    </citation>
    <scope>NUCLEOTIDE SEQUENCE [LARGE SCALE GENOMIC DNA]</scope>
    <source>
        <strain evidence="9 10">DSM 29339</strain>
    </source>
</reference>
<keyword evidence="4 7" id="KW-0812">Transmembrane</keyword>
<keyword evidence="2 7" id="KW-0813">Transport</keyword>
<evidence type="ECO:0000256" key="1">
    <source>
        <dbReference type="ARBA" id="ARBA00004651"/>
    </source>
</evidence>
<evidence type="ECO:0000256" key="7">
    <source>
        <dbReference type="RuleBase" id="RU363032"/>
    </source>
</evidence>
<evidence type="ECO:0000256" key="2">
    <source>
        <dbReference type="ARBA" id="ARBA00022448"/>
    </source>
</evidence>
<comment type="similarity">
    <text evidence="7">Belongs to the binding-protein-dependent transport system permease family.</text>
</comment>
<protein>
    <submittedName>
        <fullName evidence="9">Peptide/nickel transport system permease protein</fullName>
    </submittedName>
</protein>
<feature type="transmembrane region" description="Helical" evidence="7">
    <location>
        <begin position="226"/>
        <end position="252"/>
    </location>
</feature>
<dbReference type="Gene3D" id="1.10.3720.10">
    <property type="entry name" value="MetI-like"/>
    <property type="match status" value="1"/>
</dbReference>